<reference evidence="1 2" key="1">
    <citation type="submission" date="2008-12" db="EMBL/GenBank/DDBJ databases">
        <title>Annotation of Bacteroides fragilis strain 3_1_12.</title>
        <authorList>
            <consortium name="The Broad Institute Genome Sequencing Platform"/>
            <person name="Ward D."/>
            <person name="Young S.K."/>
            <person name="Kodira C.D."/>
            <person name="Zeng Q."/>
            <person name="Koehrsen M."/>
            <person name="Alvarado L."/>
            <person name="Berlin A."/>
            <person name="Borenstein D."/>
            <person name="Chen Z."/>
            <person name="Engels R."/>
            <person name="Freedman E."/>
            <person name="Gellesch M."/>
            <person name="Goldberg J."/>
            <person name="Griggs A."/>
            <person name="Gujja S."/>
            <person name="Heiman D."/>
            <person name="Hepburn T."/>
            <person name="Howarth C."/>
            <person name="Jen D."/>
            <person name="Larson L."/>
            <person name="Lewis B."/>
            <person name="Mehta T."/>
            <person name="Park D."/>
            <person name="Pearson M."/>
            <person name="Roberts A."/>
            <person name="Saif S."/>
            <person name="Shea T."/>
            <person name="Shenoy N."/>
            <person name="Sisk P."/>
            <person name="Stolte C."/>
            <person name="Sykes S."/>
            <person name="Walk T."/>
            <person name="White J."/>
            <person name="Yandava C."/>
            <person name="Allen-Vercoe E."/>
            <person name="Strauss J."/>
            <person name="Ambrose C."/>
            <person name="Lander E."/>
            <person name="Nusbaum C."/>
            <person name="Galagan J."/>
            <person name="Birren B."/>
        </authorList>
    </citation>
    <scope>NUCLEOTIDE SEQUENCE [LARGE SCALE GENOMIC DNA]</scope>
    <source>
        <strain evidence="1 2">3_1_12</strain>
    </source>
</reference>
<name>A0ABN0BNJ0_BACFG</name>
<gene>
    <name evidence="1" type="ORF">BFAG_03228</name>
</gene>
<accession>A0ABN0BNJ0</accession>
<evidence type="ECO:0000313" key="2">
    <source>
        <dbReference type="Proteomes" id="UP000005101"/>
    </source>
</evidence>
<sequence>MAYTGLLHCTIGEETIFPFYFLLKINAENIKNTNNSCYICSGLLK</sequence>
<organism evidence="1 2">
    <name type="scientific">Bacteroides fragilis 3_1_12</name>
    <dbReference type="NCBI Taxonomy" id="457424"/>
    <lineage>
        <taxon>Bacteria</taxon>
        <taxon>Pseudomonadati</taxon>
        <taxon>Bacteroidota</taxon>
        <taxon>Bacteroidia</taxon>
        <taxon>Bacteroidales</taxon>
        <taxon>Bacteroidaceae</taxon>
        <taxon>Bacteroides</taxon>
    </lineage>
</organism>
<keyword evidence="2" id="KW-1185">Reference proteome</keyword>
<protein>
    <submittedName>
        <fullName evidence="1">Uncharacterized protein</fullName>
    </submittedName>
</protein>
<proteinExistence type="predicted"/>
<evidence type="ECO:0000313" key="1">
    <source>
        <dbReference type="EMBL" id="EFR54530.1"/>
    </source>
</evidence>
<dbReference type="EMBL" id="EQ973215">
    <property type="protein sequence ID" value="EFR54530.1"/>
    <property type="molecule type" value="Genomic_DNA"/>
</dbReference>
<dbReference type="Proteomes" id="UP000005101">
    <property type="component" value="Unassembled WGS sequence"/>
</dbReference>